<evidence type="ECO:0000313" key="2">
    <source>
        <dbReference type="Proteomes" id="UP001293254"/>
    </source>
</evidence>
<evidence type="ECO:0000313" key="1">
    <source>
        <dbReference type="EMBL" id="KAK4421493.1"/>
    </source>
</evidence>
<protein>
    <submittedName>
        <fullName evidence="1">Uncharacterized protein</fullName>
    </submittedName>
</protein>
<dbReference type="PANTHER" id="PTHR33116:SF84">
    <property type="entry name" value="RNA-DIRECTED DNA POLYMERASE"/>
    <property type="match status" value="1"/>
</dbReference>
<name>A0AAE1Y0I9_9LAMI</name>
<dbReference type="AlphaFoldDB" id="A0AAE1Y0I9"/>
<reference evidence="1" key="1">
    <citation type="submission" date="2020-06" db="EMBL/GenBank/DDBJ databases">
        <authorList>
            <person name="Li T."/>
            <person name="Hu X."/>
            <person name="Zhang T."/>
            <person name="Song X."/>
            <person name="Zhang H."/>
            <person name="Dai N."/>
            <person name="Sheng W."/>
            <person name="Hou X."/>
            <person name="Wei L."/>
        </authorList>
    </citation>
    <scope>NUCLEOTIDE SEQUENCE</scope>
    <source>
        <strain evidence="1">3651</strain>
        <tissue evidence="1">Leaf</tissue>
    </source>
</reference>
<organism evidence="1 2">
    <name type="scientific">Sesamum alatum</name>
    <dbReference type="NCBI Taxonomy" id="300844"/>
    <lineage>
        <taxon>Eukaryota</taxon>
        <taxon>Viridiplantae</taxon>
        <taxon>Streptophyta</taxon>
        <taxon>Embryophyta</taxon>
        <taxon>Tracheophyta</taxon>
        <taxon>Spermatophyta</taxon>
        <taxon>Magnoliopsida</taxon>
        <taxon>eudicotyledons</taxon>
        <taxon>Gunneridae</taxon>
        <taxon>Pentapetalae</taxon>
        <taxon>asterids</taxon>
        <taxon>lamiids</taxon>
        <taxon>Lamiales</taxon>
        <taxon>Pedaliaceae</taxon>
        <taxon>Sesamum</taxon>
    </lineage>
</organism>
<sequence>MVNRVTGFMLKRFPIAYLGAPLYVGNRKQELFQPLIDAMAGRVGDLEKRMLSNVGRLQLIKFVLLAMPIHLVYVLKPPKGVLVHIERMFNKVFFGTRWGRLDMYIGRLGIAYDFRYVKGVWGPTLM</sequence>
<proteinExistence type="predicted"/>
<comment type="caution">
    <text evidence="1">The sequence shown here is derived from an EMBL/GenBank/DDBJ whole genome shotgun (WGS) entry which is preliminary data.</text>
</comment>
<dbReference type="PANTHER" id="PTHR33116">
    <property type="entry name" value="REVERSE TRANSCRIPTASE ZINC-BINDING DOMAIN-CONTAINING PROTEIN-RELATED-RELATED"/>
    <property type="match status" value="1"/>
</dbReference>
<accession>A0AAE1Y0I9</accession>
<reference evidence="1" key="2">
    <citation type="journal article" date="2024" name="Plant">
        <title>Genomic evolution and insights into agronomic trait innovations of Sesamum species.</title>
        <authorList>
            <person name="Miao H."/>
            <person name="Wang L."/>
            <person name="Qu L."/>
            <person name="Liu H."/>
            <person name="Sun Y."/>
            <person name="Le M."/>
            <person name="Wang Q."/>
            <person name="Wei S."/>
            <person name="Zheng Y."/>
            <person name="Lin W."/>
            <person name="Duan Y."/>
            <person name="Cao H."/>
            <person name="Xiong S."/>
            <person name="Wang X."/>
            <person name="Wei L."/>
            <person name="Li C."/>
            <person name="Ma Q."/>
            <person name="Ju M."/>
            <person name="Zhao R."/>
            <person name="Li G."/>
            <person name="Mu C."/>
            <person name="Tian Q."/>
            <person name="Mei H."/>
            <person name="Zhang T."/>
            <person name="Gao T."/>
            <person name="Zhang H."/>
        </authorList>
    </citation>
    <scope>NUCLEOTIDE SEQUENCE</scope>
    <source>
        <strain evidence="1">3651</strain>
    </source>
</reference>
<gene>
    <name evidence="1" type="ORF">Salat_2099900</name>
</gene>
<dbReference type="EMBL" id="JACGWO010000008">
    <property type="protein sequence ID" value="KAK4421493.1"/>
    <property type="molecule type" value="Genomic_DNA"/>
</dbReference>
<keyword evidence="2" id="KW-1185">Reference proteome</keyword>
<dbReference type="Proteomes" id="UP001293254">
    <property type="component" value="Unassembled WGS sequence"/>
</dbReference>